<reference evidence="2 3" key="1">
    <citation type="submission" date="2014-04" db="EMBL/GenBank/DDBJ databases">
        <title>Evolutionary Origins and Diversification of the Mycorrhizal Mutualists.</title>
        <authorList>
            <consortium name="DOE Joint Genome Institute"/>
            <consortium name="Mycorrhizal Genomics Consortium"/>
            <person name="Kohler A."/>
            <person name="Kuo A."/>
            <person name="Nagy L.G."/>
            <person name="Floudas D."/>
            <person name="Copeland A."/>
            <person name="Barry K.W."/>
            <person name="Cichocki N."/>
            <person name="Veneault-Fourrey C."/>
            <person name="LaButti K."/>
            <person name="Lindquist E.A."/>
            <person name="Lipzen A."/>
            <person name="Lundell T."/>
            <person name="Morin E."/>
            <person name="Murat C."/>
            <person name="Riley R."/>
            <person name="Ohm R."/>
            <person name="Sun H."/>
            <person name="Tunlid A."/>
            <person name="Henrissat B."/>
            <person name="Grigoriev I.V."/>
            <person name="Hibbett D.S."/>
            <person name="Martin F."/>
        </authorList>
    </citation>
    <scope>NUCLEOTIDE SEQUENCE [LARGE SCALE GENOMIC DNA]</scope>
    <source>
        <strain evidence="2 3">Koide BX008</strain>
    </source>
</reference>
<accession>A0A0C2S470</accession>
<evidence type="ECO:0000256" key="1">
    <source>
        <dbReference type="SAM" id="SignalP"/>
    </source>
</evidence>
<keyword evidence="1" id="KW-0732">Signal</keyword>
<evidence type="ECO:0000313" key="2">
    <source>
        <dbReference type="EMBL" id="KIL57475.1"/>
    </source>
</evidence>
<keyword evidence="3" id="KW-1185">Reference proteome</keyword>
<sequence length="216" mass="23919">MVAFKLTFVLSATVFSAASLTYAAPTTHRAELEARTFEDALEHFFARDLQQRPSSVPPATVSSLQGVTSTFGSTVKPHRKDKKVLAAVPNGTARREAHINSKNYHGDHQRHRVLSNTIDGANTIKPAKYVTTASQTHDSTESHPRLNKRLPPFPSKHHCPVCHKTPRLSAGHCKDHQWVCDDHAGRPWVQGWSEKCQNCGSSPPKKCSECGKKNPR</sequence>
<dbReference type="Proteomes" id="UP000054549">
    <property type="component" value="Unassembled WGS sequence"/>
</dbReference>
<dbReference type="EMBL" id="KN818368">
    <property type="protein sequence ID" value="KIL57475.1"/>
    <property type="molecule type" value="Genomic_DNA"/>
</dbReference>
<organism evidence="2 3">
    <name type="scientific">Amanita muscaria (strain Koide BX008)</name>
    <dbReference type="NCBI Taxonomy" id="946122"/>
    <lineage>
        <taxon>Eukaryota</taxon>
        <taxon>Fungi</taxon>
        <taxon>Dikarya</taxon>
        <taxon>Basidiomycota</taxon>
        <taxon>Agaricomycotina</taxon>
        <taxon>Agaricomycetes</taxon>
        <taxon>Agaricomycetidae</taxon>
        <taxon>Agaricales</taxon>
        <taxon>Pluteineae</taxon>
        <taxon>Amanitaceae</taxon>
        <taxon>Amanita</taxon>
    </lineage>
</organism>
<name>A0A0C2S470_AMAMK</name>
<dbReference type="AlphaFoldDB" id="A0A0C2S470"/>
<protein>
    <submittedName>
        <fullName evidence="2">Uncharacterized protein</fullName>
    </submittedName>
</protein>
<gene>
    <name evidence="2" type="ORF">M378DRAFT_27961</name>
</gene>
<dbReference type="HOGENOM" id="CLU_1277323_0_0_1"/>
<feature type="chain" id="PRO_5002155287" evidence="1">
    <location>
        <begin position="24"/>
        <end position="216"/>
    </location>
</feature>
<feature type="signal peptide" evidence="1">
    <location>
        <begin position="1"/>
        <end position="23"/>
    </location>
</feature>
<evidence type="ECO:0000313" key="3">
    <source>
        <dbReference type="Proteomes" id="UP000054549"/>
    </source>
</evidence>
<proteinExistence type="predicted"/>
<dbReference type="InParanoid" id="A0A0C2S470"/>